<evidence type="ECO:0000313" key="1">
    <source>
        <dbReference type="EMBL" id="MBB6634956.1"/>
    </source>
</evidence>
<comment type="caution">
    <text evidence="1">The sequence shown here is derived from an EMBL/GenBank/DDBJ whole genome shotgun (WGS) entry which is preliminary data.</text>
</comment>
<protein>
    <submittedName>
        <fullName evidence="1">L-rhamnose mutarotase</fullName>
        <ecNumber evidence="1">5.1.3.32</ecNumber>
    </submittedName>
</protein>
<accession>A0A841SWF5</accession>
<keyword evidence="2" id="KW-1185">Reference proteome</keyword>
<reference evidence="1 2" key="1">
    <citation type="submission" date="2020-08" db="EMBL/GenBank/DDBJ databases">
        <title>Cohnella phylogeny.</title>
        <authorList>
            <person name="Dunlap C."/>
        </authorList>
    </citation>
    <scope>NUCLEOTIDE SEQUENCE [LARGE SCALE GENOMIC DNA]</scope>
    <source>
        <strain evidence="1 2">DSM 25241</strain>
    </source>
</reference>
<proteinExistence type="predicted"/>
<dbReference type="InterPro" id="IPR008000">
    <property type="entry name" value="Rham/fucose_mutarotase"/>
</dbReference>
<dbReference type="SUPFAM" id="SSF54909">
    <property type="entry name" value="Dimeric alpha+beta barrel"/>
    <property type="match status" value="1"/>
</dbReference>
<dbReference type="RefSeq" id="WP_185120177.1">
    <property type="nucleotide sequence ID" value="NZ_JACJVQ010000008.1"/>
</dbReference>
<dbReference type="Pfam" id="PF05336">
    <property type="entry name" value="rhaM"/>
    <property type="match status" value="1"/>
</dbReference>
<dbReference type="InterPro" id="IPR011008">
    <property type="entry name" value="Dimeric_a/b-barrel"/>
</dbReference>
<dbReference type="Proteomes" id="UP000535838">
    <property type="component" value="Unassembled WGS sequence"/>
</dbReference>
<dbReference type="Gene3D" id="3.30.70.100">
    <property type="match status" value="1"/>
</dbReference>
<dbReference type="GO" id="GO:0062192">
    <property type="term" value="F:L-rhamnose mutarotase activity"/>
    <property type="evidence" value="ECO:0007669"/>
    <property type="project" value="UniProtKB-EC"/>
</dbReference>
<gene>
    <name evidence="1" type="ORF">H7B67_12615</name>
</gene>
<organism evidence="1 2">
    <name type="scientific">Cohnella thailandensis</name>
    <dbReference type="NCBI Taxonomy" id="557557"/>
    <lineage>
        <taxon>Bacteria</taxon>
        <taxon>Bacillati</taxon>
        <taxon>Bacillota</taxon>
        <taxon>Bacilli</taxon>
        <taxon>Bacillales</taxon>
        <taxon>Paenibacillaceae</taxon>
        <taxon>Cohnella</taxon>
    </lineage>
</organism>
<sequence length="111" mass="13017">MAALKPDRAEEYERLHAEQPAEIAAQLRDKGFVHLDIYRSGLTLIMAWDVDPDREIEGRIVREEAEREWELRTGDCFAESWKEIPLIYKLDDHIHKAAELEVEEWGGVRED</sequence>
<dbReference type="AlphaFoldDB" id="A0A841SWF5"/>
<name>A0A841SWF5_9BACL</name>
<dbReference type="EC" id="5.1.3.32" evidence="1"/>
<keyword evidence="1" id="KW-0413">Isomerase</keyword>
<dbReference type="EMBL" id="JACJVQ010000008">
    <property type="protein sequence ID" value="MBB6634956.1"/>
    <property type="molecule type" value="Genomic_DNA"/>
</dbReference>
<evidence type="ECO:0000313" key="2">
    <source>
        <dbReference type="Proteomes" id="UP000535838"/>
    </source>
</evidence>